<protein>
    <recommendedName>
        <fullName evidence="3">TolB protein</fullName>
    </recommendedName>
</protein>
<organism evidence="1 2">
    <name type="scientific">Hufsiella arboris</name>
    <dbReference type="NCBI Taxonomy" id="2695275"/>
    <lineage>
        <taxon>Bacteria</taxon>
        <taxon>Pseudomonadati</taxon>
        <taxon>Bacteroidota</taxon>
        <taxon>Sphingobacteriia</taxon>
        <taxon>Sphingobacteriales</taxon>
        <taxon>Sphingobacteriaceae</taxon>
        <taxon>Hufsiella</taxon>
    </lineage>
</organism>
<dbReference type="SUPFAM" id="SSF69304">
    <property type="entry name" value="Tricorn protease N-terminal domain"/>
    <property type="match status" value="1"/>
</dbReference>
<sequence>MANTLNVVINKVSLSYHITPKKITIILQNQGTSANGFVQLAPRRSEFFTTPSQDFDYQDWLNSLAVHEMRHVAQFDKLTGYLGKPFFEELALAIFGIVLPPWFYEGDAVGIETSLTNAGRGRMPEWDVSFRTNTLSTENFSYSKDYFGSVKNITPGYYQLGYYMVTKLRRDHGPNMIDSLMKRMAKLPVRPYNLSNSIKKITSLTTAKLHDSTVDELRSKWRDQLENVKPLAYPILPVKKANGPVNYLMPAASSAGKIIALKNGKTSVPKLVEIDSTGVEKTIRKIGIQEDPYFNYGAGKITWDEYRYDKRFQKRSFNVINILDLKSREYRQLTHHSRYFAPALSPDGKKIISVNVSYENKITLNELDSRDGRVLNSFPTPSNLMMQYPQYNADGTKVIVTAVGQQGTALYELNCNTKSFDQLIPFKSQLISHPIYADNNIIFKAHFNGIDNLYLLNRSTEKIQQLTSVKFGAYNPSYDRSRKRILFNNYNFNGYEISYLDPEAIKPVSLDNITDASVNYIEPVVRQEGNQDVFDSIPRATYSTKPYREIPHLFYFHSLYPVVEKNDFYDDYNLGLKIQSDNKLNTLNFYTGYQFNRALRKSEYFAGFTYSRFYPIINIQYINQARLIYQRQGNGAPSIPVSWRENQWEAKVTFPFIFNQHNYVYSSGFEVGTSYTTRYDVENRPKSFIDILNFPMEYRAYFSRNSLTGPRDLAPPWGQNFAVEYNNFPFQNTLTGELLTFKSTFYFPGILPHHALTASFNYQNATGAYDGTIDIPKVSGYSNLKYSGKLINTLLTNYDFPIFYPDWEIGPLAYIKRFKGGFFSDFENVGHNNDFSPRTFGIKLGADMNLLRFYLPNVDLGGKIIFVNEKPHQNPIFEVNLNLDF</sequence>
<dbReference type="Proteomes" id="UP000466586">
    <property type="component" value="Unassembled WGS sequence"/>
</dbReference>
<dbReference type="AlphaFoldDB" id="A0A7K1YD58"/>
<keyword evidence="2" id="KW-1185">Reference proteome</keyword>
<evidence type="ECO:0000313" key="2">
    <source>
        <dbReference type="Proteomes" id="UP000466586"/>
    </source>
</evidence>
<dbReference type="Gene3D" id="2.120.10.30">
    <property type="entry name" value="TolB, C-terminal domain"/>
    <property type="match status" value="1"/>
</dbReference>
<dbReference type="PANTHER" id="PTHR36842:SF1">
    <property type="entry name" value="PROTEIN TOLB"/>
    <property type="match status" value="1"/>
</dbReference>
<evidence type="ECO:0000313" key="1">
    <source>
        <dbReference type="EMBL" id="MXV52522.1"/>
    </source>
</evidence>
<accession>A0A7K1YD58</accession>
<dbReference type="EMBL" id="WVHT01000008">
    <property type="protein sequence ID" value="MXV52522.1"/>
    <property type="molecule type" value="Genomic_DNA"/>
</dbReference>
<dbReference type="PANTHER" id="PTHR36842">
    <property type="entry name" value="PROTEIN TOLB HOMOLOG"/>
    <property type="match status" value="1"/>
</dbReference>
<comment type="caution">
    <text evidence="1">The sequence shown here is derived from an EMBL/GenBank/DDBJ whole genome shotgun (WGS) entry which is preliminary data.</text>
</comment>
<dbReference type="RefSeq" id="WP_160845701.1">
    <property type="nucleotide sequence ID" value="NZ_WVHT01000008.1"/>
</dbReference>
<reference evidence="1 2" key="1">
    <citation type="submission" date="2019-11" db="EMBL/GenBank/DDBJ databases">
        <title>Pedobacter sp. HMF7647 Genome sequencing and assembly.</title>
        <authorList>
            <person name="Kang H."/>
            <person name="Kim H."/>
            <person name="Joh K."/>
        </authorList>
    </citation>
    <scope>NUCLEOTIDE SEQUENCE [LARGE SCALE GENOMIC DNA]</scope>
    <source>
        <strain evidence="1 2">HMF7647</strain>
    </source>
</reference>
<dbReference type="InterPro" id="IPR011042">
    <property type="entry name" value="6-blade_b-propeller_TolB-like"/>
</dbReference>
<name>A0A7K1YD58_9SPHI</name>
<evidence type="ECO:0008006" key="3">
    <source>
        <dbReference type="Google" id="ProtNLM"/>
    </source>
</evidence>
<gene>
    <name evidence="1" type="ORF">GS399_16220</name>
</gene>
<proteinExistence type="predicted"/>